<dbReference type="InterPro" id="IPR016024">
    <property type="entry name" value="ARM-type_fold"/>
</dbReference>
<evidence type="ECO:0000256" key="1">
    <source>
        <dbReference type="ARBA" id="ARBA00008304"/>
    </source>
</evidence>
<dbReference type="FunCoup" id="A0A7M7K3X9">
    <property type="interactions" value="1752"/>
</dbReference>
<dbReference type="SUPFAM" id="SSF48371">
    <property type="entry name" value="ARM repeat"/>
    <property type="match status" value="2"/>
</dbReference>
<dbReference type="InterPro" id="IPR011989">
    <property type="entry name" value="ARM-like"/>
</dbReference>
<dbReference type="GeneID" id="111250049"/>
<dbReference type="RefSeq" id="XP_022660401.1">
    <property type="nucleotide sequence ID" value="XM_022804666.1"/>
</dbReference>
<dbReference type="Proteomes" id="UP000594260">
    <property type="component" value="Unplaced"/>
</dbReference>
<dbReference type="RefSeq" id="XP_022660402.1">
    <property type="nucleotide sequence ID" value="XM_022804667.1"/>
</dbReference>
<dbReference type="KEGG" id="vde:111250049"/>
<dbReference type="EnsemblMetazoa" id="XM_022804666">
    <property type="protein sequence ID" value="XP_022660401"/>
    <property type="gene ID" value="LOC111250049"/>
</dbReference>
<proteinExistence type="inferred from homology"/>
<dbReference type="GO" id="GO:0006897">
    <property type="term" value="P:endocytosis"/>
    <property type="evidence" value="ECO:0007669"/>
    <property type="project" value="TreeGrafter"/>
</dbReference>
<sequence length="1883" mass="209072">MDFTLDKALLAKMGEAEKKLFIYEWLCQVHKNLHLADKAVIKVQQKPLVEQLLALLESSSPGPPVRLLIGSCLAALFAQGDTFVLFECVNRCNDSLKHEAKVARLSAITALGCMYERLGRMMGRSYEETLQMLLKLHKNGDLQTRLEIITCLHKLLVGVGNAATQYHRDIAKSMKGCLADRQLVIRELAADTLCRVAGPDLEVLLSLALRAFEGADYRTRLASAHLIATVFSNSVKAKQRSLEECFQLLSTAFARGNLGGLFKGTEGIRETRAGIAHAYVFFLEKMGGLFVERHLKHIMTHLIEMVANPKTTAQSHLDSVFTRSCVLFILRSVFVNLLSDKAQRSACRDLGHILLKQLNQLSGPNSLICIFEVVSMLVLSLESTVNSVVQDSSVGLVEITFSALTNSNNTVRIYAAYLLRWITQAQPALLSPVIQRCIDQFEVMKSSAPCIVGYSCAIAAMLSSSDVTLSQLTNLRKYKLIFSISEEMLRSAKNDASIALLRAHKGWLIMGSIMGLGPSTVRSLLPRLLLLWKSSFPRTHKDFAMEKSRGDLTTWECVLENRAGALATMSSFLSHCREIASEEIMRRLLVPIESALFMVSNLTEVIKQYGPPLKASAAMVRFRLYQVFLQIPPAMFESSYNALLKLIVTDITLADHAQSTTTTSRLQIKYMSNKFYVKEEHKMIEEAVYADGALEHDLTYLYRKCDHNIQRKPLPLGVSLIDAAVDLFGYMFLHVPDKHRQQVVLHFADCIRHNSKRVDSVYTNVLASLYVSIKSLVKSHSNLASPEVSKSILDLSIPAFSSQSELVRHAAAEVMGYTAVASSSHQMVNDAWTKVMEVLKNGKDPVSKSGHALALGYLHRYTAGYMSDSQHFTVSLKVLLQMSQDSSSVMLQNWALFGLNLLAYSGSSFRLHVDVALSVVLQMMLSTPSANIEVHQNLGRCLQTFIGTLGPELQVLESSTRNLRIGCRVLQNHSDPVVKSEALGALQQLQLFAPKDISIAPILSFLCSSLESEHVTLRHSAIACLRQFLQRDPMDIFYRIADNPPLQDTTLPFVEDDVRGLPWERGLILVAFSLMDIETEQRAVAQLRDILVSLLSLSCLADWLSICKQVLADTAIDGDGDDGGDSKLANAGLSGTEEGDTEDAEQQFQQNQEPDPHPWVGPRWRTKAFALECVIRLVQLCDGDRTHFNMTLARQAQASFQSSGQKQSYLILHVSELIRMAFMACTSDAIQLTVSGLKLLQMVIDRFADVPEPEFEGHMILEQFQAQVDAALRPAFSAGDTPSEVIALACHVCSTWMCSAVSNNLAAVQRVHTLLVNSLYKVMARPSAKGELSSLEILSVLKAWAEMYICGKTVNPSLLSLIEPDIHHLSQYWLAFMKDYAMLSLPSSLAGQLPHDGGAFFTHEVAEHCKHYYRESWPPVLHAVCLWLCKENGFEVIRRRNSEDAEVPQSFLLPKSNEEPTKRWFCLLYAVCSEALYNRSEYALFALQSLNLLIRHELCDSYIEQGSLVELISILHRTLITETQTACRSLVLDIAHEIARKLMAMPSAENSGPAYSLLNLSLCTAVIHCPSLSEKLSNIVPKLDPSVNDMSDLQRAVMLLNAVQQMLQPDLAVEVLPSILHINFTLLLEGCIGGCILQSLRTMCSITTFDEQPDLKKKYIKNLTAALHYMLVGCSDDEILKQTPRASSILLAVAIFICAAPTLVTSVASVQEKVLDLYERALDCDDITIVRTAVSCIRNIFGHTKRNVFIRQWSEKVYGILLETQDASLSLECVTCLQTLLEVTSAEHKLSILKILVTILLSLAVKKTLSTQTVIDILTSNLSAYGGDLKKILGESPALKQQLEGLIKSRQVAAQARAQVPTPIITPKQPTIQLKSDFSNFIK</sequence>
<dbReference type="GO" id="GO:0030139">
    <property type="term" value="C:endocytic vesicle"/>
    <property type="evidence" value="ECO:0007669"/>
    <property type="project" value="TreeGrafter"/>
</dbReference>
<organism evidence="3 4">
    <name type="scientific">Varroa destructor</name>
    <name type="common">Honeybee mite</name>
    <dbReference type="NCBI Taxonomy" id="109461"/>
    <lineage>
        <taxon>Eukaryota</taxon>
        <taxon>Metazoa</taxon>
        <taxon>Ecdysozoa</taxon>
        <taxon>Arthropoda</taxon>
        <taxon>Chelicerata</taxon>
        <taxon>Arachnida</taxon>
        <taxon>Acari</taxon>
        <taxon>Parasitiformes</taxon>
        <taxon>Mesostigmata</taxon>
        <taxon>Gamasina</taxon>
        <taxon>Dermanyssoidea</taxon>
        <taxon>Varroidae</taxon>
        <taxon>Varroa</taxon>
    </lineage>
</organism>
<evidence type="ECO:0000313" key="4">
    <source>
        <dbReference type="Proteomes" id="UP000594260"/>
    </source>
</evidence>
<dbReference type="GO" id="GO:0042147">
    <property type="term" value="P:retrograde transport, endosome to Golgi"/>
    <property type="evidence" value="ECO:0007669"/>
    <property type="project" value="TreeGrafter"/>
</dbReference>
<evidence type="ECO:0008006" key="5">
    <source>
        <dbReference type="Google" id="ProtNLM"/>
    </source>
</evidence>
<dbReference type="OMA" id="YPQVIQE"/>
<feature type="region of interest" description="Disordered" evidence="2">
    <location>
        <begin position="1119"/>
        <end position="1159"/>
    </location>
</feature>
<dbReference type="GO" id="GO:0005829">
    <property type="term" value="C:cytosol"/>
    <property type="evidence" value="ECO:0007669"/>
    <property type="project" value="GOC"/>
</dbReference>
<dbReference type="InterPro" id="IPR040108">
    <property type="entry name" value="Laa1/Sip1/HEATR5"/>
</dbReference>
<dbReference type="PANTHER" id="PTHR21663:SF0">
    <property type="entry name" value="HEAT REPEAT-CONTAINING PROTEIN 5B"/>
    <property type="match status" value="1"/>
</dbReference>
<dbReference type="GO" id="GO:0005794">
    <property type="term" value="C:Golgi apparatus"/>
    <property type="evidence" value="ECO:0007669"/>
    <property type="project" value="TreeGrafter"/>
</dbReference>
<protein>
    <recommendedName>
        <fullName evidence="5">HEAT repeat-containing protein 5B</fullName>
    </recommendedName>
</protein>
<dbReference type="InterPro" id="IPR046837">
    <property type="entry name" value="Laa1/Sip1/HEATR5-like_HEAT"/>
</dbReference>
<dbReference type="EnsemblMetazoa" id="XM_022804667">
    <property type="protein sequence ID" value="XP_022660402"/>
    <property type="gene ID" value="LOC111250049"/>
</dbReference>
<dbReference type="OrthoDB" id="192608at2759"/>
<reference evidence="3" key="1">
    <citation type="submission" date="2021-01" db="UniProtKB">
        <authorList>
            <consortium name="EnsemblMetazoa"/>
        </authorList>
    </citation>
    <scope>IDENTIFICATION</scope>
</reference>
<dbReference type="Gene3D" id="1.25.10.10">
    <property type="entry name" value="Leucine-rich Repeat Variant"/>
    <property type="match status" value="2"/>
</dbReference>
<dbReference type="GO" id="GO:0008104">
    <property type="term" value="P:intracellular protein localization"/>
    <property type="evidence" value="ECO:0007669"/>
    <property type="project" value="TreeGrafter"/>
</dbReference>
<dbReference type="InParanoid" id="A0A7M7K3X9"/>
<comment type="similarity">
    <text evidence="1">Belongs to the HEATR5 family.</text>
</comment>
<name>A0A7M7K3X9_VARDE</name>
<accession>A0A7M7K3X9</accession>
<dbReference type="Pfam" id="PF20210">
    <property type="entry name" value="Laa1_Sip1_HTR5"/>
    <property type="match status" value="1"/>
</dbReference>
<dbReference type="GO" id="GO:0016020">
    <property type="term" value="C:membrane"/>
    <property type="evidence" value="ECO:0007669"/>
    <property type="project" value="TreeGrafter"/>
</dbReference>
<dbReference type="PANTHER" id="PTHR21663">
    <property type="entry name" value="HYPOTHETICAL HEAT DOMAIN-CONTAINING"/>
    <property type="match status" value="1"/>
</dbReference>
<evidence type="ECO:0000256" key="2">
    <source>
        <dbReference type="SAM" id="MobiDB-lite"/>
    </source>
</evidence>
<keyword evidence="4" id="KW-1185">Reference proteome</keyword>
<evidence type="ECO:0000313" key="3">
    <source>
        <dbReference type="EnsemblMetazoa" id="XP_022660401"/>
    </source>
</evidence>